<dbReference type="NCBIfam" id="NF007757">
    <property type="entry name" value="PRK10438.1"/>
    <property type="match status" value="1"/>
</dbReference>
<dbReference type="GO" id="GO:0106008">
    <property type="term" value="F:2-oxoglutaramate amidase activity"/>
    <property type="evidence" value="ECO:0007669"/>
    <property type="project" value="TreeGrafter"/>
</dbReference>
<dbReference type="GO" id="GO:0050152">
    <property type="term" value="F:omega-amidase activity"/>
    <property type="evidence" value="ECO:0007669"/>
    <property type="project" value="TreeGrafter"/>
</dbReference>
<dbReference type="InterPro" id="IPR052737">
    <property type="entry name" value="Omega-amidase_YafV"/>
</dbReference>
<evidence type="ECO:0000259" key="2">
    <source>
        <dbReference type="PROSITE" id="PS50263"/>
    </source>
</evidence>
<dbReference type="SUPFAM" id="SSF56317">
    <property type="entry name" value="Carbon-nitrogen hydrolase"/>
    <property type="match status" value="1"/>
</dbReference>
<dbReference type="PROSITE" id="PS50263">
    <property type="entry name" value="CN_HYDROLASE"/>
    <property type="match status" value="1"/>
</dbReference>
<dbReference type="AlphaFoldDB" id="X0TJ68"/>
<reference evidence="3" key="1">
    <citation type="journal article" date="2014" name="Front. Microbiol.">
        <title>High frequency of phylogenetically diverse reductive dehalogenase-homologous genes in deep subseafloor sedimentary metagenomes.</title>
        <authorList>
            <person name="Kawai M."/>
            <person name="Futagami T."/>
            <person name="Toyoda A."/>
            <person name="Takaki Y."/>
            <person name="Nishi S."/>
            <person name="Hori S."/>
            <person name="Arai W."/>
            <person name="Tsubouchi T."/>
            <person name="Morono Y."/>
            <person name="Uchiyama I."/>
            <person name="Ito T."/>
            <person name="Fujiyama A."/>
            <person name="Inagaki F."/>
            <person name="Takami H."/>
        </authorList>
    </citation>
    <scope>NUCLEOTIDE SEQUENCE</scope>
    <source>
        <strain evidence="3">Expedition CK06-06</strain>
    </source>
</reference>
<gene>
    <name evidence="3" type="ORF">S01H1_21278</name>
</gene>
<dbReference type="PANTHER" id="PTHR47799">
    <property type="entry name" value="OMEGA-AMIDASE YAFV"/>
    <property type="match status" value="1"/>
</dbReference>
<dbReference type="CDD" id="cd07575">
    <property type="entry name" value="Xc-1258_like"/>
    <property type="match status" value="1"/>
</dbReference>
<keyword evidence="1" id="KW-0378">Hydrolase</keyword>
<name>X0TJ68_9ZZZZ</name>
<dbReference type="InterPro" id="IPR003010">
    <property type="entry name" value="C-N_Hydrolase"/>
</dbReference>
<feature type="domain" description="CN hydrolase" evidence="2">
    <location>
        <begin position="8"/>
        <end position="243"/>
    </location>
</feature>
<organism evidence="3">
    <name type="scientific">marine sediment metagenome</name>
    <dbReference type="NCBI Taxonomy" id="412755"/>
    <lineage>
        <taxon>unclassified sequences</taxon>
        <taxon>metagenomes</taxon>
        <taxon>ecological metagenomes</taxon>
    </lineage>
</organism>
<evidence type="ECO:0000313" key="3">
    <source>
        <dbReference type="EMBL" id="GAF93568.1"/>
    </source>
</evidence>
<feature type="non-terminal residue" evidence="3">
    <location>
        <position position="1"/>
    </location>
</feature>
<evidence type="ECO:0000256" key="1">
    <source>
        <dbReference type="ARBA" id="ARBA00022801"/>
    </source>
</evidence>
<dbReference type="Gene3D" id="3.60.110.10">
    <property type="entry name" value="Carbon-nitrogen hydrolase"/>
    <property type="match status" value="1"/>
</dbReference>
<comment type="caution">
    <text evidence="3">The sequence shown here is derived from an EMBL/GenBank/DDBJ whole genome shotgun (WGS) entry which is preliminary data.</text>
</comment>
<proteinExistence type="predicted"/>
<dbReference type="Pfam" id="PF00795">
    <property type="entry name" value="CN_hydrolase"/>
    <property type="match status" value="1"/>
</dbReference>
<dbReference type="EMBL" id="BARS01011771">
    <property type="protein sequence ID" value="GAF93568.1"/>
    <property type="molecule type" value="Genomic_DNA"/>
</dbReference>
<dbReference type="PANTHER" id="PTHR47799:SF1">
    <property type="entry name" value="OMEGA-AMIDASE YAFV"/>
    <property type="match status" value="1"/>
</dbReference>
<accession>X0TJ68</accession>
<dbReference type="FunFam" id="3.60.110.10:FF:000004">
    <property type="entry name" value="Carbon-nitrogen hydrolase"/>
    <property type="match status" value="1"/>
</dbReference>
<dbReference type="InterPro" id="IPR036526">
    <property type="entry name" value="C-N_Hydrolase_sf"/>
</dbReference>
<sequence length="253" mass="29352">IMQDIKDIKATFIQTELFWKSPDKNLEMFSRKLVRIKKPPDLIILPEMFNTGFSMEVEKLSENMEGKSMQWMAESAADKNSAVVASLIIKEGGAFYNRLVWMRPDGTYACYDKGHLFRMEGENEHFKAGQKRLVTELKGWKFCPMICYDLRFPVWSRNRGDYDCLIYIADWPEVRSYAWKTLLAARAIENQAYVIGVNRIGEDGHGVSFSGDSVVIDPRGRKQSRTKAHQENVETITLSYNDLLEFRKKFQVH</sequence>
<protein>
    <recommendedName>
        <fullName evidence="2">CN hydrolase domain-containing protein</fullName>
    </recommendedName>
</protein>
<feature type="non-terminal residue" evidence="3">
    <location>
        <position position="253"/>
    </location>
</feature>